<evidence type="ECO:0000256" key="1">
    <source>
        <dbReference type="SAM" id="MobiDB-lite"/>
    </source>
</evidence>
<proteinExistence type="predicted"/>
<keyword evidence="3" id="KW-1185">Reference proteome</keyword>
<protein>
    <submittedName>
        <fullName evidence="2">Uncharacterized protein</fullName>
    </submittedName>
</protein>
<dbReference type="Proteomes" id="UP000422736">
    <property type="component" value="Chromosome 7"/>
</dbReference>
<feature type="compositionally biased region" description="Low complexity" evidence="1">
    <location>
        <begin position="170"/>
        <end position="184"/>
    </location>
</feature>
<organism evidence="2 3">
    <name type="scientific">Kluyveromyces marxianus</name>
    <name type="common">Yeast</name>
    <name type="synonym">Candida kefyr</name>
    <dbReference type="NCBI Taxonomy" id="4911"/>
    <lineage>
        <taxon>Eukaryota</taxon>
        <taxon>Fungi</taxon>
        <taxon>Dikarya</taxon>
        <taxon>Ascomycota</taxon>
        <taxon>Saccharomycotina</taxon>
        <taxon>Saccharomycetes</taxon>
        <taxon>Saccharomycetales</taxon>
        <taxon>Saccharomycetaceae</taxon>
        <taxon>Kluyveromyces</taxon>
    </lineage>
</organism>
<feature type="region of interest" description="Disordered" evidence="1">
    <location>
        <begin position="346"/>
        <end position="381"/>
    </location>
</feature>
<sequence>MIWTYEMDLALCKLVYMNSPEILIEGIRDRSKNYHSVLNEFNKQFRLQVKQPRTVRARFERLLLDYKSRAKTKFAPKGRESEIDMLMKTLVTMEAEYYENNKLPVSRPSSVESINVLTSGAMMEKAIDALKEVSQDELGAKNAAAAAAAQISPKLKDITKSQNTLRSKKSSGTTNSNASGTNTNDWSNDNEENNIFANYASSGRSFGTKKGINVTKNKYQDSMNGDNGTSDGNLDENDDDNDDDDDDGEDENEDEYSTPTLQPKLKKVRHNTVPESQPFTITNYFSDNKTFIMNGDGGTQQWAGKSDLHQVTQRVQGDLENVKHDVQELSVLSKRIAAILERVTGMDSTGTSNNNGAHTASLNGTGTGTGNGNPSPNSSPQ</sequence>
<feature type="region of interest" description="Disordered" evidence="1">
    <location>
        <begin position="158"/>
        <end position="190"/>
    </location>
</feature>
<dbReference type="EMBL" id="CP015061">
    <property type="protein sequence ID" value="QGN18411.1"/>
    <property type="molecule type" value="Genomic_DNA"/>
</dbReference>
<accession>A0ABX6F2Y4</accession>
<evidence type="ECO:0000313" key="3">
    <source>
        <dbReference type="Proteomes" id="UP000422736"/>
    </source>
</evidence>
<evidence type="ECO:0000313" key="2">
    <source>
        <dbReference type="EMBL" id="QGN18411.1"/>
    </source>
</evidence>
<feature type="compositionally biased region" description="Low complexity" evidence="1">
    <location>
        <begin position="372"/>
        <end position="381"/>
    </location>
</feature>
<reference evidence="2 3" key="2">
    <citation type="submission" date="2019-11" db="EMBL/GenBank/DDBJ databases">
        <authorList>
            <person name="Lu H."/>
        </authorList>
    </citation>
    <scope>NUCLEOTIDE SEQUENCE [LARGE SCALE GENOMIC DNA]</scope>
    <source>
        <strain evidence="2 3">FIM1</strain>
    </source>
</reference>
<feature type="compositionally biased region" description="Polar residues" evidence="1">
    <location>
        <begin position="346"/>
        <end position="362"/>
    </location>
</feature>
<name>A0ABX6F2Y4_KLUMA</name>
<reference evidence="2 3" key="1">
    <citation type="submission" date="2016-03" db="EMBL/GenBank/DDBJ databases">
        <title>How can Kluyveromyces marxianus grow so fast - potential evolutionary course in Saccharomyces Complex revealed by comparative genomics.</title>
        <authorList>
            <person name="Mo W."/>
            <person name="Lu W."/>
            <person name="Yang X."/>
            <person name="Qi J."/>
            <person name="Lv H."/>
        </authorList>
    </citation>
    <scope>NUCLEOTIDE SEQUENCE [LARGE SCALE GENOMIC DNA]</scope>
    <source>
        <strain evidence="2 3">FIM1</strain>
    </source>
</reference>
<gene>
    <name evidence="2" type="ORF">FIM1_4739</name>
</gene>
<feature type="compositionally biased region" description="Acidic residues" evidence="1">
    <location>
        <begin position="233"/>
        <end position="256"/>
    </location>
</feature>
<feature type="region of interest" description="Disordered" evidence="1">
    <location>
        <begin position="217"/>
        <end position="259"/>
    </location>
</feature>
<feature type="compositionally biased region" description="Polar residues" evidence="1">
    <location>
        <begin position="217"/>
        <end position="230"/>
    </location>
</feature>